<feature type="region of interest" description="Disordered" evidence="1">
    <location>
        <begin position="1"/>
        <end position="27"/>
    </location>
</feature>
<protein>
    <submittedName>
        <fullName evidence="2">Uncharacterized protein</fullName>
    </submittedName>
</protein>
<reference evidence="2" key="2">
    <citation type="journal article" date="2020" name="Nat. Commun.">
        <title>Large-scale genome sequencing of mycorrhizal fungi provides insights into the early evolution of symbiotic traits.</title>
        <authorList>
            <person name="Miyauchi S."/>
            <person name="Kiss E."/>
            <person name="Kuo A."/>
            <person name="Drula E."/>
            <person name="Kohler A."/>
            <person name="Sanchez-Garcia M."/>
            <person name="Morin E."/>
            <person name="Andreopoulos B."/>
            <person name="Barry K.W."/>
            <person name="Bonito G."/>
            <person name="Buee M."/>
            <person name="Carver A."/>
            <person name="Chen C."/>
            <person name="Cichocki N."/>
            <person name="Clum A."/>
            <person name="Culley D."/>
            <person name="Crous P.W."/>
            <person name="Fauchery L."/>
            <person name="Girlanda M."/>
            <person name="Hayes R.D."/>
            <person name="Keri Z."/>
            <person name="LaButti K."/>
            <person name="Lipzen A."/>
            <person name="Lombard V."/>
            <person name="Magnuson J."/>
            <person name="Maillard F."/>
            <person name="Murat C."/>
            <person name="Nolan M."/>
            <person name="Ohm R.A."/>
            <person name="Pangilinan J."/>
            <person name="Pereira M.F."/>
            <person name="Perotto S."/>
            <person name="Peter M."/>
            <person name="Pfister S."/>
            <person name="Riley R."/>
            <person name="Sitrit Y."/>
            <person name="Stielow J.B."/>
            <person name="Szollosi G."/>
            <person name="Zifcakova L."/>
            <person name="Stursova M."/>
            <person name="Spatafora J.W."/>
            <person name="Tedersoo L."/>
            <person name="Vaario L.M."/>
            <person name="Yamada A."/>
            <person name="Yan M."/>
            <person name="Wang P."/>
            <person name="Xu J."/>
            <person name="Bruns T."/>
            <person name="Baldrian P."/>
            <person name="Vilgalys R."/>
            <person name="Dunand C."/>
            <person name="Henrissat B."/>
            <person name="Grigoriev I.V."/>
            <person name="Hibbett D."/>
            <person name="Nagy L.G."/>
            <person name="Martin F.M."/>
        </authorList>
    </citation>
    <scope>NUCLEOTIDE SEQUENCE</scope>
    <source>
        <strain evidence="2">BED1</strain>
    </source>
</reference>
<evidence type="ECO:0000256" key="1">
    <source>
        <dbReference type="SAM" id="MobiDB-lite"/>
    </source>
</evidence>
<sequence length="110" mass="12334">MTYIPCPPAPRSSWSKTKPRPKGARHVHHGHLVNSYSHKPEHIATKTTIETSAIVKAGRSLKNHSPTYIWLMGIPLATGLQHQAVRFSRRRLLGRDRILILEAPSGRSLC</sequence>
<dbReference type="EMBL" id="WHUW01000004">
    <property type="protein sequence ID" value="KAF8447368.1"/>
    <property type="molecule type" value="Genomic_DNA"/>
</dbReference>
<gene>
    <name evidence="2" type="ORF">L210DRAFT_2792463</name>
</gene>
<name>A0AAD4C3M0_BOLED</name>
<dbReference type="Proteomes" id="UP001194468">
    <property type="component" value="Unassembled WGS sequence"/>
</dbReference>
<comment type="caution">
    <text evidence="2">The sequence shown here is derived from an EMBL/GenBank/DDBJ whole genome shotgun (WGS) entry which is preliminary data.</text>
</comment>
<reference evidence="2" key="1">
    <citation type="submission" date="2019-10" db="EMBL/GenBank/DDBJ databases">
        <authorList>
            <consortium name="DOE Joint Genome Institute"/>
            <person name="Kuo A."/>
            <person name="Miyauchi S."/>
            <person name="Kiss E."/>
            <person name="Drula E."/>
            <person name="Kohler A."/>
            <person name="Sanchez-Garcia M."/>
            <person name="Andreopoulos B."/>
            <person name="Barry K.W."/>
            <person name="Bonito G."/>
            <person name="Buee M."/>
            <person name="Carver A."/>
            <person name="Chen C."/>
            <person name="Cichocki N."/>
            <person name="Clum A."/>
            <person name="Culley D."/>
            <person name="Crous P.W."/>
            <person name="Fauchery L."/>
            <person name="Girlanda M."/>
            <person name="Hayes R."/>
            <person name="Keri Z."/>
            <person name="LaButti K."/>
            <person name="Lipzen A."/>
            <person name="Lombard V."/>
            <person name="Magnuson J."/>
            <person name="Maillard F."/>
            <person name="Morin E."/>
            <person name="Murat C."/>
            <person name="Nolan M."/>
            <person name="Ohm R."/>
            <person name="Pangilinan J."/>
            <person name="Pereira M."/>
            <person name="Perotto S."/>
            <person name="Peter M."/>
            <person name="Riley R."/>
            <person name="Sitrit Y."/>
            <person name="Stielow B."/>
            <person name="Szollosi G."/>
            <person name="Zifcakova L."/>
            <person name="Stursova M."/>
            <person name="Spatafora J.W."/>
            <person name="Tedersoo L."/>
            <person name="Vaario L.-M."/>
            <person name="Yamada A."/>
            <person name="Yan M."/>
            <person name="Wang P."/>
            <person name="Xu J."/>
            <person name="Bruns T."/>
            <person name="Baldrian P."/>
            <person name="Vilgalys R."/>
            <person name="Henrissat B."/>
            <person name="Grigoriev I.V."/>
            <person name="Hibbett D."/>
            <person name="Nagy L.G."/>
            <person name="Martin F.M."/>
        </authorList>
    </citation>
    <scope>NUCLEOTIDE SEQUENCE</scope>
    <source>
        <strain evidence="2">BED1</strain>
    </source>
</reference>
<dbReference type="AlphaFoldDB" id="A0AAD4C3M0"/>
<keyword evidence="3" id="KW-1185">Reference proteome</keyword>
<feature type="compositionally biased region" description="Pro residues" evidence="1">
    <location>
        <begin position="1"/>
        <end position="10"/>
    </location>
</feature>
<proteinExistence type="predicted"/>
<accession>A0AAD4C3M0</accession>
<evidence type="ECO:0000313" key="2">
    <source>
        <dbReference type="EMBL" id="KAF8447368.1"/>
    </source>
</evidence>
<organism evidence="2 3">
    <name type="scientific">Boletus edulis BED1</name>
    <dbReference type="NCBI Taxonomy" id="1328754"/>
    <lineage>
        <taxon>Eukaryota</taxon>
        <taxon>Fungi</taxon>
        <taxon>Dikarya</taxon>
        <taxon>Basidiomycota</taxon>
        <taxon>Agaricomycotina</taxon>
        <taxon>Agaricomycetes</taxon>
        <taxon>Agaricomycetidae</taxon>
        <taxon>Boletales</taxon>
        <taxon>Boletineae</taxon>
        <taxon>Boletaceae</taxon>
        <taxon>Boletoideae</taxon>
        <taxon>Boletus</taxon>
    </lineage>
</organism>
<feature type="compositionally biased region" description="Basic residues" evidence="1">
    <location>
        <begin position="17"/>
        <end position="27"/>
    </location>
</feature>
<evidence type="ECO:0000313" key="3">
    <source>
        <dbReference type="Proteomes" id="UP001194468"/>
    </source>
</evidence>